<dbReference type="GO" id="GO:0045039">
    <property type="term" value="P:protein insertion into mitochondrial inner membrane"/>
    <property type="evidence" value="ECO:0007669"/>
    <property type="project" value="InterPro"/>
</dbReference>
<proteinExistence type="predicted"/>
<evidence type="ECO:0000256" key="1">
    <source>
        <dbReference type="ARBA" id="ARBA00004141"/>
    </source>
</evidence>
<keyword evidence="2 5" id="KW-0812">Transmembrane</keyword>
<keyword evidence="4 5" id="KW-0472">Membrane</keyword>
<dbReference type="OrthoDB" id="75343at2759"/>
<evidence type="ECO:0000256" key="2">
    <source>
        <dbReference type="ARBA" id="ARBA00022692"/>
    </source>
</evidence>
<name>A0A9W7X8J7_9POAL</name>
<evidence type="ECO:0000256" key="3">
    <source>
        <dbReference type="ARBA" id="ARBA00022989"/>
    </source>
</evidence>
<dbReference type="InterPro" id="IPR039175">
    <property type="entry name" value="TIM22"/>
</dbReference>
<dbReference type="Pfam" id="PF02466">
    <property type="entry name" value="Tim17"/>
    <property type="match status" value="1"/>
</dbReference>
<evidence type="ECO:0000313" key="7">
    <source>
        <dbReference type="Proteomes" id="UP001164776"/>
    </source>
</evidence>
<keyword evidence="7" id="KW-1185">Reference proteome</keyword>
<evidence type="ECO:0000313" key="6">
    <source>
        <dbReference type="EMBL" id="KAJ1253966.1"/>
    </source>
</evidence>
<accession>A0A9W7X8J7</accession>
<reference evidence="6 7" key="1">
    <citation type="submission" date="2022-10" db="EMBL/GenBank/DDBJ databases">
        <title>WGS assembly of Paspalum vaginatum 540-79.</title>
        <authorList>
            <person name="Sun G."/>
            <person name="Wase N."/>
            <person name="Shu S."/>
            <person name="Jenkins J."/>
            <person name="Zhou B."/>
            <person name="Torres-Rodriguez J."/>
            <person name="Chen C."/>
            <person name="Sandor L."/>
            <person name="Plott C."/>
            <person name="Yoshinga Y."/>
            <person name="Daum C."/>
            <person name="Qi P."/>
            <person name="Barry K."/>
            <person name="Lipzen A."/>
            <person name="Berry L."/>
            <person name="Pedersen C."/>
            <person name="Gottilla T."/>
            <person name="Foltz A."/>
            <person name="Yu H."/>
            <person name="O'Malley R."/>
            <person name="Zhang C."/>
            <person name="Devos K."/>
            <person name="Sigmon B."/>
            <person name="Yu B."/>
            <person name="Obata T."/>
            <person name="Schmutz J."/>
            <person name="Schnable J."/>
        </authorList>
    </citation>
    <scope>NUCLEOTIDE SEQUENCE [LARGE SCALE GENOMIC DNA]</scope>
    <source>
        <strain evidence="7">cv. 540-79</strain>
    </source>
</reference>
<feature type="transmembrane region" description="Helical" evidence="5">
    <location>
        <begin position="61"/>
        <end position="79"/>
    </location>
</feature>
<dbReference type="GO" id="GO:0042721">
    <property type="term" value="C:TIM22 mitochondrial import inner membrane insertion complex"/>
    <property type="evidence" value="ECO:0007669"/>
    <property type="project" value="InterPro"/>
</dbReference>
<dbReference type="EMBL" id="MU630452">
    <property type="protein sequence ID" value="KAJ1253966.1"/>
    <property type="molecule type" value="Genomic_DNA"/>
</dbReference>
<gene>
    <name evidence="6" type="ORF">BS78_K145000</name>
</gene>
<comment type="subcellular location">
    <subcellularLocation>
        <location evidence="1">Membrane</location>
        <topology evidence="1">Multi-pass membrane protein</topology>
    </subcellularLocation>
</comment>
<protein>
    <recommendedName>
        <fullName evidence="8">Mitochondrial import inner membrane translocase subunit Tim17/Tim22/Tim23 family protein</fullName>
    </recommendedName>
</protein>
<keyword evidence="3 5" id="KW-1133">Transmembrane helix</keyword>
<sequence length="147" mass="15217">MEDSNQQSRSVDEGVLTKMGKGAGTGLAFGGVWGALASMLRDGPQFGSNGKLHQLIRTGKVCGYYGLGLAVFGATYVGVEQGLEKYRMKKGVFNDAAAGFAAGTVLGLMIRGGNFRTALLSGSAVALTSVMLDVTGLRPADEEGVQH</sequence>
<dbReference type="GO" id="GO:0009507">
    <property type="term" value="C:chloroplast"/>
    <property type="evidence" value="ECO:0007669"/>
    <property type="project" value="TreeGrafter"/>
</dbReference>
<dbReference type="PANTHER" id="PTHR14110">
    <property type="entry name" value="MITOCHONDRIAL IMPORT INNER MEMBRANE TRANSLOCASE SUBUNIT TIM22"/>
    <property type="match status" value="1"/>
</dbReference>
<evidence type="ECO:0008006" key="8">
    <source>
        <dbReference type="Google" id="ProtNLM"/>
    </source>
</evidence>
<dbReference type="Proteomes" id="UP001164776">
    <property type="component" value="Unassembled WGS sequence"/>
</dbReference>
<dbReference type="PANTHER" id="PTHR14110:SF17">
    <property type="entry name" value="OS09G0279300 PROTEIN"/>
    <property type="match status" value="1"/>
</dbReference>
<comment type="caution">
    <text evidence="6">The sequence shown here is derived from an EMBL/GenBank/DDBJ whole genome shotgun (WGS) entry which is preliminary data.</text>
</comment>
<evidence type="ECO:0000256" key="4">
    <source>
        <dbReference type="ARBA" id="ARBA00023136"/>
    </source>
</evidence>
<dbReference type="AlphaFoldDB" id="A0A9W7X8J7"/>
<evidence type="ECO:0000256" key="5">
    <source>
        <dbReference type="SAM" id="Phobius"/>
    </source>
</evidence>
<organism evidence="6 7">
    <name type="scientific">Paspalum vaginatum</name>
    <name type="common">seashore paspalum</name>
    <dbReference type="NCBI Taxonomy" id="158149"/>
    <lineage>
        <taxon>Eukaryota</taxon>
        <taxon>Viridiplantae</taxon>
        <taxon>Streptophyta</taxon>
        <taxon>Embryophyta</taxon>
        <taxon>Tracheophyta</taxon>
        <taxon>Spermatophyta</taxon>
        <taxon>Magnoliopsida</taxon>
        <taxon>Liliopsida</taxon>
        <taxon>Poales</taxon>
        <taxon>Poaceae</taxon>
        <taxon>PACMAD clade</taxon>
        <taxon>Panicoideae</taxon>
        <taxon>Andropogonodae</taxon>
        <taxon>Paspaleae</taxon>
        <taxon>Paspalinae</taxon>
        <taxon>Paspalum</taxon>
    </lineage>
</organism>
<feature type="transmembrane region" description="Helical" evidence="5">
    <location>
        <begin position="91"/>
        <end position="110"/>
    </location>
</feature>